<evidence type="ECO:0000256" key="1">
    <source>
        <dbReference type="SAM" id="Phobius"/>
    </source>
</evidence>
<protein>
    <submittedName>
        <fullName evidence="3">TadE-like protein</fullName>
    </submittedName>
</protein>
<keyword evidence="1" id="KW-0472">Membrane</keyword>
<dbReference type="Pfam" id="PF07811">
    <property type="entry name" value="TadE"/>
    <property type="match status" value="1"/>
</dbReference>
<dbReference type="RefSeq" id="WP_018303554.1">
    <property type="nucleotide sequence ID" value="NZ_KB902299.1"/>
</dbReference>
<gene>
    <name evidence="3" type="ORF">Wenmar_01781</name>
</gene>
<dbReference type="InterPro" id="IPR012495">
    <property type="entry name" value="TadE-like_dom"/>
</dbReference>
<feature type="transmembrane region" description="Helical" evidence="1">
    <location>
        <begin position="20"/>
        <end position="41"/>
    </location>
</feature>
<reference evidence="3 4" key="1">
    <citation type="submission" date="2013-01" db="EMBL/GenBank/DDBJ databases">
        <authorList>
            <person name="Fiebig A."/>
            <person name="Goeker M."/>
            <person name="Klenk H.-P.P."/>
        </authorList>
    </citation>
    <scope>NUCLEOTIDE SEQUENCE [LARGE SCALE GENOMIC DNA]</scope>
    <source>
        <strain evidence="3 4">DSM 24838</strain>
    </source>
</reference>
<evidence type="ECO:0000313" key="3">
    <source>
        <dbReference type="EMBL" id="KIQ69419.1"/>
    </source>
</evidence>
<dbReference type="AlphaFoldDB" id="A0A0D0Q4F7"/>
<evidence type="ECO:0000259" key="2">
    <source>
        <dbReference type="Pfam" id="PF07811"/>
    </source>
</evidence>
<feature type="domain" description="TadE-like" evidence="2">
    <location>
        <begin position="20"/>
        <end position="62"/>
    </location>
</feature>
<evidence type="ECO:0000313" key="4">
    <source>
        <dbReference type="Proteomes" id="UP000035100"/>
    </source>
</evidence>
<keyword evidence="4" id="KW-1185">Reference proteome</keyword>
<dbReference type="STRING" id="1123501.Wenmar_01781"/>
<organism evidence="3 4">
    <name type="scientific">Wenxinia marina DSM 24838</name>
    <dbReference type="NCBI Taxonomy" id="1123501"/>
    <lineage>
        <taxon>Bacteria</taxon>
        <taxon>Pseudomonadati</taxon>
        <taxon>Pseudomonadota</taxon>
        <taxon>Alphaproteobacteria</taxon>
        <taxon>Rhodobacterales</taxon>
        <taxon>Roseobacteraceae</taxon>
        <taxon>Wenxinia</taxon>
    </lineage>
</organism>
<dbReference type="EMBL" id="AONG01000009">
    <property type="protein sequence ID" value="KIQ69419.1"/>
    <property type="molecule type" value="Genomic_DNA"/>
</dbReference>
<comment type="caution">
    <text evidence="3">The sequence shown here is derived from an EMBL/GenBank/DDBJ whole genome shotgun (WGS) entry which is preliminary data.</text>
</comment>
<keyword evidence="1" id="KW-0812">Transmembrane</keyword>
<dbReference type="OrthoDB" id="7860729at2"/>
<accession>A0A0D0Q4F7</accession>
<dbReference type="eggNOG" id="ENOG5032U07">
    <property type="taxonomic scope" value="Bacteria"/>
</dbReference>
<dbReference type="Proteomes" id="UP000035100">
    <property type="component" value="Unassembled WGS sequence"/>
</dbReference>
<name>A0A0D0Q4F7_9RHOB</name>
<proteinExistence type="predicted"/>
<keyword evidence="1" id="KW-1133">Transmembrane helix</keyword>
<sequence>MSRFSRLLRRVAGFFGNDSGAALVEFALALPLFLILFAATVDGARMMWSYQKAAAGVRDATRYLGRTTPLSICGGAGGSVAGRQAQLEGIVRNAIGGGSIVPAGVTVTSVVPSHVCLAGTWRNGPVPIATVTASLEITMPFSGVFQLVGGSVGTFTATITDQTRVFGS</sequence>